<sequence>MQLGTVTRLSVHPASPVLLTKNSPLGALDSVARLDKESADPTSKSNEQFPCQYRCGPPPEFPLASPHSSIVHHLSGPNRGLGTGPPLRMLLQTTIRMKELPDSKAGLFPFPSSLLRKSLFTYGNLVTNSPSLNDKFQWTSRDAAGSEPPTSLRSDHFTWIIQLAGTTGGVYKGQGRSQRMLMTRAYKEFLVEDHQLE</sequence>
<dbReference type="PANTHER" id="PTHR47188">
    <property type="entry name" value="PROTEIN TAR1"/>
    <property type="match status" value="1"/>
</dbReference>
<dbReference type="PANTHER" id="PTHR47188:SF1">
    <property type="entry name" value="PROTEIN TAR1"/>
    <property type="match status" value="1"/>
</dbReference>
<evidence type="ECO:0000313" key="2">
    <source>
        <dbReference type="Proteomes" id="UP000222542"/>
    </source>
</evidence>
<dbReference type="AlphaFoldDB" id="A0A2G2XVK0"/>
<reference evidence="1 2" key="1">
    <citation type="journal article" date="2014" name="Nat. Genet.">
        <title>Genome sequence of the hot pepper provides insights into the evolution of pungency in Capsicum species.</title>
        <authorList>
            <person name="Kim S."/>
            <person name="Park M."/>
            <person name="Yeom S.I."/>
            <person name="Kim Y.M."/>
            <person name="Lee J.M."/>
            <person name="Lee H.A."/>
            <person name="Seo E."/>
            <person name="Choi J."/>
            <person name="Cheong K."/>
            <person name="Kim K.T."/>
            <person name="Jung K."/>
            <person name="Lee G.W."/>
            <person name="Oh S.K."/>
            <person name="Bae C."/>
            <person name="Kim S.B."/>
            <person name="Lee H.Y."/>
            <person name="Kim S.Y."/>
            <person name="Kim M.S."/>
            <person name="Kang B.C."/>
            <person name="Jo Y.D."/>
            <person name="Yang H.B."/>
            <person name="Jeong H.J."/>
            <person name="Kang W.H."/>
            <person name="Kwon J.K."/>
            <person name="Shin C."/>
            <person name="Lim J.Y."/>
            <person name="Park J.H."/>
            <person name="Huh J.H."/>
            <person name="Kim J.S."/>
            <person name="Kim B.D."/>
            <person name="Cohen O."/>
            <person name="Paran I."/>
            <person name="Suh M.C."/>
            <person name="Lee S.B."/>
            <person name="Kim Y.K."/>
            <person name="Shin Y."/>
            <person name="Noh S.J."/>
            <person name="Park J."/>
            <person name="Seo Y.S."/>
            <person name="Kwon S.Y."/>
            <person name="Kim H.A."/>
            <person name="Park J.M."/>
            <person name="Kim H.J."/>
            <person name="Choi S.B."/>
            <person name="Bosland P.W."/>
            <person name="Reeves G."/>
            <person name="Jo S.H."/>
            <person name="Lee B.W."/>
            <person name="Cho H.T."/>
            <person name="Choi H.S."/>
            <person name="Lee M.S."/>
            <person name="Yu Y."/>
            <person name="Do Choi Y."/>
            <person name="Park B.S."/>
            <person name="van Deynze A."/>
            <person name="Ashrafi H."/>
            <person name="Hill T."/>
            <person name="Kim W.T."/>
            <person name="Pai H.S."/>
            <person name="Ahn H.K."/>
            <person name="Yeam I."/>
            <person name="Giovannoni J.J."/>
            <person name="Rose J.K."/>
            <person name="Sorensen I."/>
            <person name="Lee S.J."/>
            <person name="Kim R.W."/>
            <person name="Choi I.Y."/>
            <person name="Choi B.S."/>
            <person name="Lim J.S."/>
            <person name="Lee Y.H."/>
            <person name="Choi D."/>
        </authorList>
    </citation>
    <scope>NUCLEOTIDE SEQUENCE [LARGE SCALE GENOMIC DNA]</scope>
    <source>
        <strain evidence="2">cv. CM334</strain>
    </source>
</reference>
<proteinExistence type="predicted"/>
<reference evidence="1 2" key="2">
    <citation type="journal article" date="2017" name="Genome Biol.">
        <title>New reference genome sequences of hot pepper reveal the massive evolution of plant disease-resistance genes by retroduplication.</title>
        <authorList>
            <person name="Kim S."/>
            <person name="Park J."/>
            <person name="Yeom S.I."/>
            <person name="Kim Y.M."/>
            <person name="Seo E."/>
            <person name="Kim K.T."/>
            <person name="Kim M.S."/>
            <person name="Lee J.M."/>
            <person name="Cheong K."/>
            <person name="Shin H.S."/>
            <person name="Kim S.B."/>
            <person name="Han K."/>
            <person name="Lee J."/>
            <person name="Park M."/>
            <person name="Lee H.A."/>
            <person name="Lee H.Y."/>
            <person name="Lee Y."/>
            <person name="Oh S."/>
            <person name="Lee J.H."/>
            <person name="Choi E."/>
            <person name="Choi E."/>
            <person name="Lee S.E."/>
            <person name="Jeon J."/>
            <person name="Kim H."/>
            <person name="Choi G."/>
            <person name="Song H."/>
            <person name="Lee J."/>
            <person name="Lee S.C."/>
            <person name="Kwon J.K."/>
            <person name="Lee H.Y."/>
            <person name="Koo N."/>
            <person name="Hong Y."/>
            <person name="Kim R.W."/>
            <person name="Kang W.H."/>
            <person name="Huh J.H."/>
            <person name="Kang B.C."/>
            <person name="Yang T.J."/>
            <person name="Lee Y.H."/>
            <person name="Bennetzen J.L."/>
            <person name="Choi D."/>
        </authorList>
    </citation>
    <scope>NUCLEOTIDE SEQUENCE [LARGE SCALE GENOMIC DNA]</scope>
    <source>
        <strain evidence="2">cv. CM334</strain>
    </source>
</reference>
<name>A0A2G2XVK0_CAPAN</name>
<dbReference type="InterPro" id="IPR044792">
    <property type="entry name" value="TAR1"/>
</dbReference>
<comment type="caution">
    <text evidence="1">The sequence shown here is derived from an EMBL/GenBank/DDBJ whole genome shotgun (WGS) entry which is preliminary data.</text>
</comment>
<dbReference type="EMBL" id="AYRZ02000140">
    <property type="protein sequence ID" value="PHT61548.1"/>
    <property type="molecule type" value="Genomic_DNA"/>
</dbReference>
<protein>
    <submittedName>
        <fullName evidence="1">Uncharacterized protein</fullName>
    </submittedName>
</protein>
<gene>
    <name evidence="1" type="ORF">T459_34606</name>
</gene>
<dbReference type="Proteomes" id="UP000222542">
    <property type="component" value="Unassembled WGS sequence"/>
</dbReference>
<dbReference type="GO" id="GO:0043457">
    <property type="term" value="P:regulation of cellular respiration"/>
    <property type="evidence" value="ECO:0007669"/>
    <property type="project" value="InterPro"/>
</dbReference>
<accession>A0A2G2XVK0</accession>
<keyword evidence="2" id="KW-1185">Reference proteome</keyword>
<evidence type="ECO:0000313" key="1">
    <source>
        <dbReference type="EMBL" id="PHT61548.1"/>
    </source>
</evidence>
<dbReference type="Gramene" id="PHT61548">
    <property type="protein sequence ID" value="PHT61548"/>
    <property type="gene ID" value="T459_34606"/>
</dbReference>
<organism evidence="1 2">
    <name type="scientific">Capsicum annuum</name>
    <name type="common">Capsicum pepper</name>
    <dbReference type="NCBI Taxonomy" id="4072"/>
    <lineage>
        <taxon>Eukaryota</taxon>
        <taxon>Viridiplantae</taxon>
        <taxon>Streptophyta</taxon>
        <taxon>Embryophyta</taxon>
        <taxon>Tracheophyta</taxon>
        <taxon>Spermatophyta</taxon>
        <taxon>Magnoliopsida</taxon>
        <taxon>eudicotyledons</taxon>
        <taxon>Gunneridae</taxon>
        <taxon>Pentapetalae</taxon>
        <taxon>asterids</taxon>
        <taxon>lamiids</taxon>
        <taxon>Solanales</taxon>
        <taxon>Solanaceae</taxon>
        <taxon>Solanoideae</taxon>
        <taxon>Capsiceae</taxon>
        <taxon>Capsicum</taxon>
    </lineage>
</organism>